<dbReference type="InterPro" id="IPR025375">
    <property type="entry name" value="DUF4365"/>
</dbReference>
<dbReference type="Pfam" id="PF14280">
    <property type="entry name" value="DUF4365"/>
    <property type="match status" value="1"/>
</dbReference>
<reference evidence="2 3" key="1">
    <citation type="submission" date="2014-08" db="EMBL/GenBank/DDBJ databases">
        <title>Chaperone-usher fimbriae in a diverse selection of Gallibacterium genomes.</title>
        <authorList>
            <person name="Kudirkiene E."/>
            <person name="Bager R.J."/>
            <person name="Johnson T.J."/>
            <person name="Bojesen A.M."/>
        </authorList>
    </citation>
    <scope>NUCLEOTIDE SEQUENCE [LARGE SCALE GENOMIC DNA]</scope>
    <source>
        <strain evidence="2 3">CCM5976</strain>
    </source>
</reference>
<sequence length="170" mass="19468">MLSKTQQMEQFNIAYVLAITAKAGFNHATPVVDDHSVDLAISAEFPTEKGKRSDPEIKLQLKSEGNIQIKNGMVSYTLKKKNYDDLRKNCVNPRYLIVCDLPKKPSQWLSHKKKFMTLKRHCYWISLKDFPATSNKGSVTLKIPENQRFTTDVLIQMIECARVGATYEKQ</sequence>
<evidence type="ECO:0000313" key="3">
    <source>
        <dbReference type="Proteomes" id="UP000030418"/>
    </source>
</evidence>
<proteinExistence type="predicted"/>
<protein>
    <recommendedName>
        <fullName evidence="1">DUF4365 domain-containing protein</fullName>
    </recommendedName>
</protein>
<feature type="domain" description="DUF4365" evidence="1">
    <location>
        <begin position="9"/>
        <end position="159"/>
    </location>
</feature>
<dbReference type="EMBL" id="JPXY01000061">
    <property type="protein sequence ID" value="KGQ30004.1"/>
    <property type="molecule type" value="Genomic_DNA"/>
</dbReference>
<dbReference type="Proteomes" id="UP000030418">
    <property type="component" value="Unassembled WGS sequence"/>
</dbReference>
<keyword evidence="3" id="KW-1185">Reference proteome</keyword>
<dbReference type="AlphaFoldDB" id="A0A0A2XXN1"/>
<evidence type="ECO:0000313" key="2">
    <source>
        <dbReference type="EMBL" id="KGQ30004.1"/>
    </source>
</evidence>
<comment type="caution">
    <text evidence="2">The sequence shown here is derived from an EMBL/GenBank/DDBJ whole genome shotgun (WGS) entry which is preliminary data.</text>
</comment>
<gene>
    <name evidence="2" type="ORF">P375_11385</name>
</gene>
<name>A0A0A2XXN1_9PAST</name>
<organism evidence="2 3">
    <name type="scientific">Gallibacterium genomosp. 2</name>
    <dbReference type="NCBI Taxonomy" id="155517"/>
    <lineage>
        <taxon>Bacteria</taxon>
        <taxon>Pseudomonadati</taxon>
        <taxon>Pseudomonadota</taxon>
        <taxon>Gammaproteobacteria</taxon>
        <taxon>Pasteurellales</taxon>
        <taxon>Pasteurellaceae</taxon>
        <taxon>Gallibacterium</taxon>
    </lineage>
</organism>
<accession>A0A0A2XXN1</accession>
<evidence type="ECO:0000259" key="1">
    <source>
        <dbReference type="Pfam" id="PF14280"/>
    </source>
</evidence>